<accession>A0A1L7D3I4</accession>
<dbReference type="Proteomes" id="UP000185491">
    <property type="component" value="Chromosome"/>
</dbReference>
<dbReference type="OrthoDB" id="9801717at2"/>
<feature type="active site" evidence="11">
    <location>
        <position position="188"/>
    </location>
</feature>
<keyword evidence="8 11" id="KW-0238">DNA-binding</keyword>
<dbReference type="AlphaFoldDB" id="A0A1L7D3I4"/>
<feature type="active site" description="O-(3'-phospho-DNA)-tyrosine intermediate" evidence="11">
    <location>
        <position position="293"/>
    </location>
</feature>
<evidence type="ECO:0000256" key="2">
    <source>
        <dbReference type="ARBA" id="ARBA00010450"/>
    </source>
</evidence>
<keyword evidence="5 11" id="KW-0132">Cell division</keyword>
<dbReference type="SUPFAM" id="SSF56349">
    <property type="entry name" value="DNA breaking-rejoining enzymes"/>
    <property type="match status" value="1"/>
</dbReference>
<gene>
    <name evidence="11" type="primary">xerD</name>
    <name evidence="14" type="ORF">CPHO_06330</name>
</gene>
<comment type="function">
    <text evidence="11">Site-specific tyrosine recombinase, which acts by catalyzing the cutting and rejoining of the recombining DNA molecules. The XerC-XerD complex is essential to convert dimers of the bacterial chromosome into monomers to permit their segregation at cell division. It also contributes to the segregational stability of plasmids.</text>
</comment>
<dbReference type="NCBIfam" id="TIGR02225">
    <property type="entry name" value="recomb_XerD"/>
    <property type="match status" value="1"/>
</dbReference>
<evidence type="ECO:0000256" key="4">
    <source>
        <dbReference type="ARBA" id="ARBA00022490"/>
    </source>
</evidence>
<dbReference type="Gene3D" id="1.10.150.130">
    <property type="match status" value="1"/>
</dbReference>
<feature type="domain" description="Tyr recombinase" evidence="12">
    <location>
        <begin position="113"/>
        <end position="306"/>
    </location>
</feature>
<evidence type="ECO:0000313" key="14">
    <source>
        <dbReference type="EMBL" id="APT92571.1"/>
    </source>
</evidence>
<feature type="active site" evidence="11">
    <location>
        <position position="258"/>
    </location>
</feature>
<reference evidence="14 15" key="1">
    <citation type="submission" date="2014-08" db="EMBL/GenBank/DDBJ databases">
        <title>Complete genome sequence of Corynebacterium phocae M408/89/1(T)(=DSM 44612(T)), isolated from the common seal (Phoca vitulina).</title>
        <authorList>
            <person name="Ruckert C."/>
            <person name="Albersmeier A."/>
            <person name="Winkler A."/>
            <person name="Kalinowski J."/>
        </authorList>
    </citation>
    <scope>NUCLEOTIDE SEQUENCE [LARGE SCALE GENOMIC DNA]</scope>
    <source>
        <strain evidence="14 15">M408/89/1</strain>
    </source>
</reference>
<dbReference type="Pfam" id="PF00589">
    <property type="entry name" value="Phage_integrase"/>
    <property type="match status" value="1"/>
</dbReference>
<dbReference type="KEGG" id="cpho:CPHO_06330"/>
<dbReference type="PANTHER" id="PTHR30349">
    <property type="entry name" value="PHAGE INTEGRASE-RELATED"/>
    <property type="match status" value="1"/>
</dbReference>
<evidence type="ECO:0000256" key="5">
    <source>
        <dbReference type="ARBA" id="ARBA00022618"/>
    </source>
</evidence>
<dbReference type="HAMAP" id="MF_01807">
    <property type="entry name" value="Recomb_XerD"/>
    <property type="match status" value="1"/>
</dbReference>
<evidence type="ECO:0000256" key="3">
    <source>
        <dbReference type="ARBA" id="ARBA00015810"/>
    </source>
</evidence>
<dbReference type="PANTHER" id="PTHR30349:SF81">
    <property type="entry name" value="TYROSINE RECOMBINASE XERC"/>
    <property type="match status" value="1"/>
</dbReference>
<dbReference type="GO" id="GO:0007059">
    <property type="term" value="P:chromosome segregation"/>
    <property type="evidence" value="ECO:0007669"/>
    <property type="project" value="UniProtKB-UniRule"/>
</dbReference>
<comment type="similarity">
    <text evidence="2 11">Belongs to the 'phage' integrase family. XerD subfamily.</text>
</comment>
<keyword evidence="4 11" id="KW-0963">Cytoplasm</keyword>
<dbReference type="PROSITE" id="PS51900">
    <property type="entry name" value="CB"/>
    <property type="match status" value="1"/>
</dbReference>
<dbReference type="GO" id="GO:0003677">
    <property type="term" value="F:DNA binding"/>
    <property type="evidence" value="ECO:0007669"/>
    <property type="project" value="UniProtKB-UniRule"/>
</dbReference>
<comment type="subcellular location">
    <subcellularLocation>
        <location evidence="1 11">Cytoplasm</location>
    </subcellularLocation>
</comment>
<dbReference type="GO" id="GO:0009037">
    <property type="term" value="F:tyrosine-based site-specific recombinase activity"/>
    <property type="evidence" value="ECO:0007669"/>
    <property type="project" value="UniProtKB-UniRule"/>
</dbReference>
<dbReference type="InterPro" id="IPR011010">
    <property type="entry name" value="DNA_brk_join_enz"/>
</dbReference>
<evidence type="ECO:0000256" key="11">
    <source>
        <dbReference type="HAMAP-Rule" id="MF_01807"/>
    </source>
</evidence>
<organism evidence="14 15">
    <name type="scientific">Corynebacterium phocae</name>
    <dbReference type="NCBI Taxonomy" id="161895"/>
    <lineage>
        <taxon>Bacteria</taxon>
        <taxon>Bacillati</taxon>
        <taxon>Actinomycetota</taxon>
        <taxon>Actinomycetes</taxon>
        <taxon>Mycobacteriales</taxon>
        <taxon>Corynebacteriaceae</taxon>
        <taxon>Corynebacterium</taxon>
    </lineage>
</organism>
<keyword evidence="10 11" id="KW-0131">Cell cycle</keyword>
<feature type="active site" evidence="11">
    <location>
        <position position="284"/>
    </location>
</feature>
<dbReference type="PROSITE" id="PS51898">
    <property type="entry name" value="TYR_RECOMBINASE"/>
    <property type="match status" value="1"/>
</dbReference>
<evidence type="ECO:0000256" key="8">
    <source>
        <dbReference type="ARBA" id="ARBA00023125"/>
    </source>
</evidence>
<dbReference type="InterPro" id="IPR013762">
    <property type="entry name" value="Integrase-like_cat_sf"/>
</dbReference>
<feature type="domain" description="Core-binding (CB)" evidence="13">
    <location>
        <begin position="7"/>
        <end position="92"/>
    </location>
</feature>
<evidence type="ECO:0000259" key="13">
    <source>
        <dbReference type="PROSITE" id="PS51900"/>
    </source>
</evidence>
<dbReference type="InterPro" id="IPR050090">
    <property type="entry name" value="Tyrosine_recombinase_XerCD"/>
</dbReference>
<keyword evidence="15" id="KW-1185">Reference proteome</keyword>
<dbReference type="Gene3D" id="1.10.443.10">
    <property type="entry name" value="Intergrase catalytic core"/>
    <property type="match status" value="1"/>
</dbReference>
<dbReference type="InterPro" id="IPR023009">
    <property type="entry name" value="Tyrosine_recombinase_XerC/XerD"/>
</dbReference>
<proteinExistence type="inferred from homology"/>
<dbReference type="InterPro" id="IPR010998">
    <property type="entry name" value="Integrase_recombinase_N"/>
</dbReference>
<evidence type="ECO:0000256" key="7">
    <source>
        <dbReference type="ARBA" id="ARBA00022908"/>
    </source>
</evidence>
<name>A0A1L7D3I4_9CORY</name>
<evidence type="ECO:0000259" key="12">
    <source>
        <dbReference type="PROSITE" id="PS51898"/>
    </source>
</evidence>
<dbReference type="InterPro" id="IPR002104">
    <property type="entry name" value="Integrase_catalytic"/>
</dbReference>
<evidence type="ECO:0000256" key="6">
    <source>
        <dbReference type="ARBA" id="ARBA00022829"/>
    </source>
</evidence>
<dbReference type="NCBIfam" id="NF001399">
    <property type="entry name" value="PRK00283.1"/>
    <property type="match status" value="1"/>
</dbReference>
<dbReference type="GO" id="GO:0005737">
    <property type="term" value="C:cytoplasm"/>
    <property type="evidence" value="ECO:0007669"/>
    <property type="project" value="UniProtKB-SubCell"/>
</dbReference>
<comment type="subunit">
    <text evidence="11">Forms a cyclic heterotetrameric complex composed of two molecules of XerC and two molecules of XerD.</text>
</comment>
<dbReference type="HAMAP" id="MF_01808">
    <property type="entry name" value="Recomb_XerC_XerD"/>
    <property type="match status" value="1"/>
</dbReference>
<sequence length="312" mass="33767">MSSSRNTPAQAAGEVWLNHLAVEKGAPENTLSNYGRDVKRYVEWLEEARITDLGFVTEKHVESYLAFLREKLAPSSANRALIVARGLHKFALAEGLVPVDVAAQVSPPRTAQRLPETLSVAEVEKLIDNIPDGEEAGAVHLRDRALLELLYGTGARISEIVGLSVDDATAMSTGLAPGELGVLKVRGKGNKDRLVPVGARARAALEQYLVRSRPVMTVGKSPALFLNTRGGPLSRQSAWVVIKAGAERAGIDKKISPHTLRHSFATHLLEGGANVRVVQELLGHSSVTTTQIYTHLNPEALQEMWRAAHPRA</sequence>
<dbReference type="InterPro" id="IPR011932">
    <property type="entry name" value="Recomb_XerD"/>
</dbReference>
<dbReference type="GO" id="GO:0006313">
    <property type="term" value="P:DNA transposition"/>
    <property type="evidence" value="ECO:0007669"/>
    <property type="project" value="UniProtKB-UniRule"/>
</dbReference>
<dbReference type="InterPro" id="IPR044068">
    <property type="entry name" value="CB"/>
</dbReference>
<dbReference type="EMBL" id="CP009249">
    <property type="protein sequence ID" value="APT92571.1"/>
    <property type="molecule type" value="Genomic_DNA"/>
</dbReference>
<dbReference type="CDD" id="cd00798">
    <property type="entry name" value="INT_XerDC_C"/>
    <property type="match status" value="1"/>
</dbReference>
<evidence type="ECO:0000313" key="15">
    <source>
        <dbReference type="Proteomes" id="UP000185491"/>
    </source>
</evidence>
<keyword evidence="9 11" id="KW-0233">DNA recombination</keyword>
<keyword evidence="7 11" id="KW-0229">DNA integration</keyword>
<feature type="active site" evidence="11">
    <location>
        <position position="156"/>
    </location>
</feature>
<feature type="active site" evidence="11">
    <location>
        <position position="261"/>
    </location>
</feature>
<keyword evidence="6 11" id="KW-0159">Chromosome partition</keyword>
<dbReference type="STRING" id="161895.CPHO_06330"/>
<dbReference type="Pfam" id="PF02899">
    <property type="entry name" value="Phage_int_SAM_1"/>
    <property type="match status" value="1"/>
</dbReference>
<evidence type="ECO:0000256" key="9">
    <source>
        <dbReference type="ARBA" id="ARBA00023172"/>
    </source>
</evidence>
<dbReference type="GO" id="GO:0051301">
    <property type="term" value="P:cell division"/>
    <property type="evidence" value="ECO:0007669"/>
    <property type="project" value="UniProtKB-KW"/>
</dbReference>
<evidence type="ECO:0000256" key="10">
    <source>
        <dbReference type="ARBA" id="ARBA00023306"/>
    </source>
</evidence>
<evidence type="ECO:0000256" key="1">
    <source>
        <dbReference type="ARBA" id="ARBA00004496"/>
    </source>
</evidence>
<protein>
    <recommendedName>
        <fullName evidence="3 11">Tyrosine recombinase XerD</fullName>
    </recommendedName>
</protein>
<dbReference type="InterPro" id="IPR004107">
    <property type="entry name" value="Integrase_SAM-like_N"/>
</dbReference>